<keyword evidence="4" id="KW-0456">Lyase</keyword>
<evidence type="ECO:0000256" key="2">
    <source>
        <dbReference type="ARBA" id="ARBA00006906"/>
    </source>
</evidence>
<evidence type="ECO:0008006" key="8">
    <source>
        <dbReference type="Google" id="ProtNLM"/>
    </source>
</evidence>
<dbReference type="NCBIfam" id="NF006600">
    <property type="entry name" value="PRK09140.1"/>
    <property type="match status" value="1"/>
</dbReference>
<dbReference type="GO" id="GO:0016829">
    <property type="term" value="F:lyase activity"/>
    <property type="evidence" value="ECO:0007669"/>
    <property type="project" value="UniProtKB-KW"/>
</dbReference>
<dbReference type="AlphaFoldDB" id="W4SM73"/>
<gene>
    <name evidence="6" type="ORF">XPR_4072</name>
</gene>
<sequence length="240" mass="25183">MRCRAALQLPPTLAPIRALTAAFRSIASNTMTSDTTASLFALPLIAILRGITPEETLDHVGALIDAGFDAIEIPLNSPRWAESIALAQQTYGERAWIGAGTVLRNDDVDTLAEIAARFIVTPNTRPSLIRHAVSRGLTVVAGFATASEAFDAIDAGATILKLFPAATYGAAHVRALRSVLPKHIPVYVVGGVSPQTLAGFLAQGAAGAGIGGELYKPAQSLETTQTHARAFVQAYQELQG</sequence>
<evidence type="ECO:0000256" key="4">
    <source>
        <dbReference type="ARBA" id="ARBA00023239"/>
    </source>
</evidence>
<name>W4SM73_9XANT</name>
<keyword evidence="5" id="KW-0119">Carbohydrate metabolism</keyword>
<dbReference type="InterPro" id="IPR031338">
    <property type="entry name" value="KDPG/KHG_AS_2"/>
</dbReference>
<dbReference type="EMBL" id="BAVC01000337">
    <property type="protein sequence ID" value="GAE57437.1"/>
    <property type="molecule type" value="Genomic_DNA"/>
</dbReference>
<evidence type="ECO:0000256" key="5">
    <source>
        <dbReference type="ARBA" id="ARBA00023277"/>
    </source>
</evidence>
<proteinExistence type="inferred from homology"/>
<dbReference type="CDD" id="cd00452">
    <property type="entry name" value="KDPG_aldolase"/>
    <property type="match status" value="1"/>
</dbReference>
<comment type="similarity">
    <text evidence="2">Belongs to the KHG/KDPG aldolase family.</text>
</comment>
<dbReference type="Gene3D" id="3.20.20.70">
    <property type="entry name" value="Aldolase class I"/>
    <property type="match status" value="1"/>
</dbReference>
<dbReference type="Proteomes" id="UP000019084">
    <property type="component" value="Unassembled WGS sequence"/>
</dbReference>
<evidence type="ECO:0000256" key="3">
    <source>
        <dbReference type="ARBA" id="ARBA00011233"/>
    </source>
</evidence>
<comment type="pathway">
    <text evidence="1">Carbohydrate acid metabolism.</text>
</comment>
<comment type="subunit">
    <text evidence="3">Homotrimer.</text>
</comment>
<dbReference type="Pfam" id="PF01081">
    <property type="entry name" value="Aldolase"/>
    <property type="match status" value="1"/>
</dbReference>
<evidence type="ECO:0000313" key="6">
    <source>
        <dbReference type="EMBL" id="GAE57437.1"/>
    </source>
</evidence>
<protein>
    <recommendedName>
        <fullName evidence="8">2-dehydro-3-deoxy-6-phosphogalactonate aldolase</fullName>
    </recommendedName>
</protein>
<organism evidence="6 7">
    <name type="scientific">Xanthomonas arboricola pv. pruni MAFF 301420</name>
    <dbReference type="NCBI Taxonomy" id="1418095"/>
    <lineage>
        <taxon>Bacteria</taxon>
        <taxon>Pseudomonadati</taxon>
        <taxon>Pseudomonadota</taxon>
        <taxon>Gammaproteobacteria</taxon>
        <taxon>Lysobacterales</taxon>
        <taxon>Lysobacteraceae</taxon>
        <taxon>Xanthomonas</taxon>
    </lineage>
</organism>
<reference evidence="6 7" key="1">
    <citation type="submission" date="2014-01" db="EMBL/GenBank/DDBJ databases">
        <title>Genome sequence and analysis of Xanthomonas arboricola pv. pruni.</title>
        <authorList>
            <person name="Fujikawa T."/>
            <person name="Nakazono-Nagaoka E."/>
        </authorList>
    </citation>
    <scope>NUCLEOTIDE SEQUENCE [LARGE SCALE GENOMIC DNA]</scope>
    <source>
        <strain evidence="7">MAFF 301420</strain>
    </source>
</reference>
<accession>W4SM73</accession>
<dbReference type="PANTHER" id="PTHR30246:SF1">
    <property type="entry name" value="2-DEHYDRO-3-DEOXY-6-PHOSPHOGALACTONATE ALDOLASE-RELATED"/>
    <property type="match status" value="1"/>
</dbReference>
<evidence type="ECO:0000256" key="1">
    <source>
        <dbReference type="ARBA" id="ARBA00004761"/>
    </source>
</evidence>
<dbReference type="PROSITE" id="PS00160">
    <property type="entry name" value="ALDOLASE_KDPG_KHG_2"/>
    <property type="match status" value="1"/>
</dbReference>
<dbReference type="InterPro" id="IPR013785">
    <property type="entry name" value="Aldolase_TIM"/>
</dbReference>
<comment type="caution">
    <text evidence="6">The sequence shown here is derived from an EMBL/GenBank/DDBJ whole genome shotgun (WGS) entry which is preliminary data.</text>
</comment>
<evidence type="ECO:0000313" key="7">
    <source>
        <dbReference type="Proteomes" id="UP000019084"/>
    </source>
</evidence>
<dbReference type="SUPFAM" id="SSF51569">
    <property type="entry name" value="Aldolase"/>
    <property type="match status" value="1"/>
</dbReference>
<dbReference type="PANTHER" id="PTHR30246">
    <property type="entry name" value="2-KETO-3-DEOXY-6-PHOSPHOGLUCONATE ALDOLASE"/>
    <property type="match status" value="1"/>
</dbReference>
<dbReference type="InterPro" id="IPR000887">
    <property type="entry name" value="Aldlse_KDPG_KHG"/>
</dbReference>